<name>A0ABV3BB59_9ACTN</name>
<dbReference type="InterPro" id="IPR010982">
    <property type="entry name" value="Lambda_DNA-bd_dom_sf"/>
</dbReference>
<evidence type="ECO:0000313" key="2">
    <source>
        <dbReference type="EMBL" id="MEU6806651.1"/>
    </source>
</evidence>
<sequence length="460" mass="48414">MSAAPEDVQAFAAWLTRLKEGTDRSYGQLARRLHMNTSTLHRYCAGDTVPTDFAPVERFAALCGATAEERMELHRLWLLAVAARRRARTAGAGAGGGQGAGAGTDAGAGGGKGAEADSLSHEAEPAGPVEALETASPASPSHPSRRPWHRRRPILASAAVAVALLTTLGSYTALSSSDRSPAGRTPQDGPVPVRTPSGGDRLMTPSPNPSSSAEPTTEPTSASPTPGSGGSKPSPSRGDDAARRPPAAADVPLTWTADSQVWEIGCSHDYVIAKPPKQVPPPPPPQDAGAWAATQQAVHGRQTLVEISVQGRSSKAVVLKALRVRVVGRGAPAEGNVYAMDQGCGGAISSRYFDVDLDKGRPIARPVGGSDMGTPIPAVRMPYKVSAEDPEVLLVSAETATCDCRWYLELEWSSEGRTGTVRIDDHGRPFRTTGIKGLPHYMYATWKHQWEPLTDGRPAD</sequence>
<gene>
    <name evidence="2" type="ORF">ABZ931_37590</name>
</gene>
<dbReference type="Pfam" id="PF13560">
    <property type="entry name" value="HTH_31"/>
    <property type="match status" value="1"/>
</dbReference>
<dbReference type="SUPFAM" id="SSF47413">
    <property type="entry name" value="lambda repressor-like DNA-binding domains"/>
    <property type="match status" value="1"/>
</dbReference>
<feature type="compositionally biased region" description="Low complexity" evidence="1">
    <location>
        <begin position="209"/>
        <end position="236"/>
    </location>
</feature>
<feature type="region of interest" description="Disordered" evidence="1">
    <location>
        <begin position="91"/>
        <end position="148"/>
    </location>
</feature>
<reference evidence="2 3" key="1">
    <citation type="submission" date="2024-06" db="EMBL/GenBank/DDBJ databases">
        <title>The Natural Products Discovery Center: Release of the First 8490 Sequenced Strains for Exploring Actinobacteria Biosynthetic Diversity.</title>
        <authorList>
            <person name="Kalkreuter E."/>
            <person name="Kautsar S.A."/>
            <person name="Yang D."/>
            <person name="Bader C.D."/>
            <person name="Teijaro C.N."/>
            <person name="Fluegel L."/>
            <person name="Davis C.M."/>
            <person name="Simpson J.R."/>
            <person name="Lauterbach L."/>
            <person name="Steele A.D."/>
            <person name="Gui C."/>
            <person name="Meng S."/>
            <person name="Li G."/>
            <person name="Viehrig K."/>
            <person name="Ye F."/>
            <person name="Su P."/>
            <person name="Kiefer A.F."/>
            <person name="Nichols A."/>
            <person name="Cepeda A.J."/>
            <person name="Yan W."/>
            <person name="Fan B."/>
            <person name="Jiang Y."/>
            <person name="Adhikari A."/>
            <person name="Zheng C.-J."/>
            <person name="Schuster L."/>
            <person name="Cowan T.M."/>
            <person name="Smanski M.J."/>
            <person name="Chevrette M.G."/>
            <person name="De Carvalho L.P.S."/>
            <person name="Shen B."/>
        </authorList>
    </citation>
    <scope>NUCLEOTIDE SEQUENCE [LARGE SCALE GENOMIC DNA]</scope>
    <source>
        <strain evidence="2 3">NPDC046851</strain>
    </source>
</reference>
<comment type="caution">
    <text evidence="2">The sequence shown here is derived from an EMBL/GenBank/DDBJ whole genome shotgun (WGS) entry which is preliminary data.</text>
</comment>
<keyword evidence="3" id="KW-1185">Reference proteome</keyword>
<dbReference type="RefSeq" id="WP_359702438.1">
    <property type="nucleotide sequence ID" value="NZ_JBEYXT010000344.1"/>
</dbReference>
<evidence type="ECO:0000256" key="1">
    <source>
        <dbReference type="SAM" id="MobiDB-lite"/>
    </source>
</evidence>
<dbReference type="CDD" id="cd00093">
    <property type="entry name" value="HTH_XRE"/>
    <property type="match status" value="1"/>
</dbReference>
<dbReference type="EMBL" id="JBEYXT010000344">
    <property type="protein sequence ID" value="MEU6806651.1"/>
    <property type="molecule type" value="Genomic_DNA"/>
</dbReference>
<protein>
    <submittedName>
        <fullName evidence="2">Helix-turn-helix domain-containing protein</fullName>
    </submittedName>
</protein>
<evidence type="ECO:0000313" key="3">
    <source>
        <dbReference type="Proteomes" id="UP001551189"/>
    </source>
</evidence>
<feature type="compositionally biased region" description="Gly residues" evidence="1">
    <location>
        <begin position="92"/>
        <end position="113"/>
    </location>
</feature>
<feature type="region of interest" description="Disordered" evidence="1">
    <location>
        <begin position="173"/>
        <end position="254"/>
    </location>
</feature>
<proteinExistence type="predicted"/>
<dbReference type="Proteomes" id="UP001551189">
    <property type="component" value="Unassembled WGS sequence"/>
</dbReference>
<accession>A0ABV3BB59</accession>
<organism evidence="2 3">
    <name type="scientific">Streptomyces neyagawaensis</name>
    <dbReference type="NCBI Taxonomy" id="42238"/>
    <lineage>
        <taxon>Bacteria</taxon>
        <taxon>Bacillati</taxon>
        <taxon>Actinomycetota</taxon>
        <taxon>Actinomycetes</taxon>
        <taxon>Kitasatosporales</taxon>
        <taxon>Streptomycetaceae</taxon>
        <taxon>Streptomyces</taxon>
    </lineage>
</organism>
<feature type="compositionally biased region" description="Basic and acidic residues" evidence="1">
    <location>
        <begin position="114"/>
        <end position="124"/>
    </location>
</feature>
<dbReference type="InterPro" id="IPR001387">
    <property type="entry name" value="Cro/C1-type_HTH"/>
</dbReference>